<keyword evidence="3" id="KW-1185">Reference proteome</keyword>
<reference evidence="2" key="2">
    <citation type="submission" date="2020-05" db="UniProtKB">
        <authorList>
            <consortium name="EnsemblMetazoa"/>
        </authorList>
    </citation>
    <scope>IDENTIFICATION</scope>
</reference>
<proteinExistence type="predicted"/>
<dbReference type="AlphaFoldDB" id="A0A084W739"/>
<dbReference type="EMBL" id="ATLV01021101">
    <property type="status" value="NOT_ANNOTATED_CDS"/>
    <property type="molecule type" value="Genomic_DNA"/>
</dbReference>
<dbReference type="EMBL" id="KE525312">
    <property type="protein sequence ID" value="KFB46033.1"/>
    <property type="molecule type" value="Genomic_DNA"/>
</dbReference>
<accession>A0A084W739</accession>
<reference evidence="1 3" key="1">
    <citation type="journal article" date="2014" name="BMC Genomics">
        <title>Genome sequence of Anopheles sinensis provides insight into genetics basis of mosquito competence for malaria parasites.</title>
        <authorList>
            <person name="Zhou D."/>
            <person name="Zhang D."/>
            <person name="Ding G."/>
            <person name="Shi L."/>
            <person name="Hou Q."/>
            <person name="Ye Y."/>
            <person name="Xu Y."/>
            <person name="Zhou H."/>
            <person name="Xiong C."/>
            <person name="Li S."/>
            <person name="Yu J."/>
            <person name="Hong S."/>
            <person name="Yu X."/>
            <person name="Zou P."/>
            <person name="Chen C."/>
            <person name="Chang X."/>
            <person name="Wang W."/>
            <person name="Lv Y."/>
            <person name="Sun Y."/>
            <person name="Ma L."/>
            <person name="Shen B."/>
            <person name="Zhu C."/>
        </authorList>
    </citation>
    <scope>NUCLEOTIDE SEQUENCE [LARGE SCALE GENOMIC DNA]</scope>
</reference>
<dbReference type="VEuPathDB" id="VectorBase:ASIC014004"/>
<organism evidence="1">
    <name type="scientific">Anopheles sinensis</name>
    <name type="common">Mosquito</name>
    <dbReference type="NCBI Taxonomy" id="74873"/>
    <lineage>
        <taxon>Eukaryota</taxon>
        <taxon>Metazoa</taxon>
        <taxon>Ecdysozoa</taxon>
        <taxon>Arthropoda</taxon>
        <taxon>Hexapoda</taxon>
        <taxon>Insecta</taxon>
        <taxon>Pterygota</taxon>
        <taxon>Neoptera</taxon>
        <taxon>Endopterygota</taxon>
        <taxon>Diptera</taxon>
        <taxon>Nematocera</taxon>
        <taxon>Culicoidea</taxon>
        <taxon>Culicidae</taxon>
        <taxon>Anophelinae</taxon>
        <taxon>Anopheles</taxon>
    </lineage>
</organism>
<protein>
    <submittedName>
        <fullName evidence="1 2">Fe-S osidoreductase</fullName>
    </submittedName>
</protein>
<dbReference type="Proteomes" id="UP000030765">
    <property type="component" value="Unassembled WGS sequence"/>
</dbReference>
<evidence type="ECO:0000313" key="3">
    <source>
        <dbReference type="Proteomes" id="UP000030765"/>
    </source>
</evidence>
<gene>
    <name evidence="1" type="ORF">ZHAS_00014004</name>
</gene>
<evidence type="ECO:0000313" key="2">
    <source>
        <dbReference type="EnsemblMetazoa" id="ASIC014004-PA"/>
    </source>
</evidence>
<sequence>MPHTGSGLRMLHTSSSRVRGALIMAGAISQTGKAVATVGRAGSSHGLTENPADRRLASEWVRAAIEDDEDDDFTIA</sequence>
<dbReference type="EnsemblMetazoa" id="ASIC014004-RA">
    <property type="protein sequence ID" value="ASIC014004-PA"/>
    <property type="gene ID" value="ASIC014004"/>
</dbReference>
<name>A0A084W739_ANOSI</name>
<evidence type="ECO:0000313" key="1">
    <source>
        <dbReference type="EMBL" id="KFB46033.1"/>
    </source>
</evidence>